<reference evidence="2" key="1">
    <citation type="submission" date="2018-05" db="EMBL/GenBank/DDBJ databases">
        <authorList>
            <person name="Lanie J.A."/>
            <person name="Ng W.-L."/>
            <person name="Kazmierczak K.M."/>
            <person name="Andrzejewski T.M."/>
            <person name="Davidsen T.M."/>
            <person name="Wayne K.J."/>
            <person name="Tettelin H."/>
            <person name="Glass J.I."/>
            <person name="Rusch D."/>
            <person name="Podicherti R."/>
            <person name="Tsui H.-C.T."/>
            <person name="Winkler M.E."/>
        </authorList>
    </citation>
    <scope>NUCLEOTIDE SEQUENCE</scope>
</reference>
<proteinExistence type="predicted"/>
<protein>
    <submittedName>
        <fullName evidence="2">Uncharacterized protein</fullName>
    </submittedName>
</protein>
<evidence type="ECO:0000256" key="1">
    <source>
        <dbReference type="SAM" id="Phobius"/>
    </source>
</evidence>
<keyword evidence="1" id="KW-1133">Transmembrane helix</keyword>
<feature type="transmembrane region" description="Helical" evidence="1">
    <location>
        <begin position="7"/>
        <end position="25"/>
    </location>
</feature>
<feature type="non-terminal residue" evidence="2">
    <location>
        <position position="35"/>
    </location>
</feature>
<organism evidence="2">
    <name type="scientific">marine metagenome</name>
    <dbReference type="NCBI Taxonomy" id="408172"/>
    <lineage>
        <taxon>unclassified sequences</taxon>
        <taxon>metagenomes</taxon>
        <taxon>ecological metagenomes</taxon>
    </lineage>
</organism>
<gene>
    <name evidence="2" type="ORF">METZ01_LOCUS231352</name>
</gene>
<evidence type="ECO:0000313" key="2">
    <source>
        <dbReference type="EMBL" id="SVB78498.1"/>
    </source>
</evidence>
<dbReference type="EMBL" id="UINC01057404">
    <property type="protein sequence ID" value="SVB78498.1"/>
    <property type="molecule type" value="Genomic_DNA"/>
</dbReference>
<accession>A0A382GTS5</accession>
<keyword evidence="1" id="KW-0472">Membrane</keyword>
<sequence>MKIITRSFYVFTVLLFAGMIYVHKFDTSFAVKNSQ</sequence>
<name>A0A382GTS5_9ZZZZ</name>
<keyword evidence="1" id="KW-0812">Transmembrane</keyword>
<dbReference type="AlphaFoldDB" id="A0A382GTS5"/>